<dbReference type="RefSeq" id="WP_133282624.1">
    <property type="nucleotide sequence ID" value="NZ_SMSI01000001.1"/>
</dbReference>
<evidence type="ECO:0000256" key="3">
    <source>
        <dbReference type="ARBA" id="ARBA00022723"/>
    </source>
</evidence>
<evidence type="ECO:0000313" key="9">
    <source>
        <dbReference type="Proteomes" id="UP000295131"/>
    </source>
</evidence>
<keyword evidence="4 6" id="KW-0460">Magnesium</keyword>
<comment type="caution">
    <text evidence="8">The sequence shown here is derived from an EMBL/GenBank/DDBJ whole genome shotgun (WGS) entry which is preliminary data.</text>
</comment>
<name>A0A4R5PMR0_9HYPH</name>
<dbReference type="GO" id="GO:0000287">
    <property type="term" value="F:magnesium ion binding"/>
    <property type="evidence" value="ECO:0007669"/>
    <property type="project" value="TreeGrafter"/>
</dbReference>
<dbReference type="EMBL" id="SMSI01000001">
    <property type="protein sequence ID" value="TDH37787.1"/>
    <property type="molecule type" value="Genomic_DNA"/>
</dbReference>
<proteinExistence type="inferred from homology"/>
<feature type="domain" description="HpcH/HpaI aldolase/citrate lyase" evidence="7">
    <location>
        <begin position="15"/>
        <end position="233"/>
    </location>
</feature>
<keyword evidence="3 6" id="KW-0479">Metal-binding</keyword>
<dbReference type="GO" id="GO:0006107">
    <property type="term" value="P:oxaloacetate metabolic process"/>
    <property type="evidence" value="ECO:0007669"/>
    <property type="project" value="TreeGrafter"/>
</dbReference>
<sequence length="303" mass="32572">MNSSSFSSRPSRPRRSVLYVPGGNERAIAKARTLECDAVIFDLEDSVAPDAKVEARETIARLLREPLGHGRETVIRINALSTPWGAADLRAARDLAPDAILIPKVEDPADIADIDDALDRTDAPETLRLWAMIETPKGIMNAGQIARASRTPGGRLDCFVTGTNDIVKETGVAPLPGRPYLSTWLMEIVLAARAYGIEALDGVYNDFRDAEGFAAECAQGRAMGFDGKTLIHPGQIEAANRAFGIDPEKLAEARGIVEAFARAENARAGVISLDGRMVERLHADMAEKLIAKADALAARTSSV</sequence>
<dbReference type="InterPro" id="IPR011206">
    <property type="entry name" value="Citrate_lyase_beta/mcl1/mcl2"/>
</dbReference>
<dbReference type="SUPFAM" id="SSF51621">
    <property type="entry name" value="Phosphoenolpyruvate/pyruvate domain"/>
    <property type="match status" value="1"/>
</dbReference>
<evidence type="ECO:0000256" key="4">
    <source>
        <dbReference type="ARBA" id="ARBA00022842"/>
    </source>
</evidence>
<dbReference type="Gene3D" id="3.20.20.60">
    <property type="entry name" value="Phosphoenolpyruvate-binding domains"/>
    <property type="match status" value="1"/>
</dbReference>
<accession>A0A4R5PMR0</accession>
<keyword evidence="9" id="KW-1185">Reference proteome</keyword>
<evidence type="ECO:0000256" key="1">
    <source>
        <dbReference type="ARBA" id="ARBA00001946"/>
    </source>
</evidence>
<dbReference type="OrthoDB" id="9800547at2"/>
<feature type="binding site" evidence="6">
    <location>
        <position position="134"/>
    </location>
    <ligand>
        <name>Mg(2+)</name>
        <dbReference type="ChEBI" id="CHEBI:18420"/>
    </ligand>
</feature>
<dbReference type="AlphaFoldDB" id="A0A4R5PMR0"/>
<gene>
    <name evidence="8" type="ORF">E2A64_01205</name>
</gene>
<dbReference type="GO" id="GO:0016829">
    <property type="term" value="F:lyase activity"/>
    <property type="evidence" value="ECO:0007669"/>
    <property type="project" value="UniProtKB-KW"/>
</dbReference>
<dbReference type="Pfam" id="PF03328">
    <property type="entry name" value="HpcH_HpaI"/>
    <property type="match status" value="1"/>
</dbReference>
<dbReference type="PANTHER" id="PTHR32308">
    <property type="entry name" value="LYASE BETA SUBUNIT, PUTATIVE (AFU_ORTHOLOGUE AFUA_4G13030)-RELATED"/>
    <property type="match status" value="1"/>
</dbReference>
<dbReference type="InterPro" id="IPR040442">
    <property type="entry name" value="Pyrv_kinase-like_dom_sf"/>
</dbReference>
<reference evidence="8 9" key="1">
    <citation type="journal article" date="2013" name="Int. J. Syst. Evol. Microbiol.">
        <title>Hoeflea suaedae sp. nov., an endophytic bacterium isolated from the root of the halophyte Suaeda maritima.</title>
        <authorList>
            <person name="Chung E.J."/>
            <person name="Park J.A."/>
            <person name="Pramanik P."/>
            <person name="Bibi F."/>
            <person name="Jeon C.O."/>
            <person name="Chung Y.R."/>
        </authorList>
    </citation>
    <scope>NUCLEOTIDE SEQUENCE [LARGE SCALE GENOMIC DNA]</scope>
    <source>
        <strain evidence="8 9">YC6898</strain>
    </source>
</reference>
<dbReference type="InterPro" id="IPR015813">
    <property type="entry name" value="Pyrv/PenolPyrv_kinase-like_dom"/>
</dbReference>
<evidence type="ECO:0000256" key="2">
    <source>
        <dbReference type="ARBA" id="ARBA00005568"/>
    </source>
</evidence>
<dbReference type="InterPro" id="IPR005000">
    <property type="entry name" value="Aldolase/citrate-lyase_domain"/>
</dbReference>
<protein>
    <submittedName>
        <fullName evidence="8">CoA ester lyase</fullName>
    </submittedName>
</protein>
<evidence type="ECO:0000256" key="6">
    <source>
        <dbReference type="PIRSR" id="PIRSR015582-2"/>
    </source>
</evidence>
<organism evidence="8 9">
    <name type="scientific">Pseudohoeflea suaedae</name>
    <dbReference type="NCBI Taxonomy" id="877384"/>
    <lineage>
        <taxon>Bacteria</taxon>
        <taxon>Pseudomonadati</taxon>
        <taxon>Pseudomonadota</taxon>
        <taxon>Alphaproteobacteria</taxon>
        <taxon>Hyphomicrobiales</taxon>
        <taxon>Rhizobiaceae</taxon>
        <taxon>Pseudohoeflea</taxon>
    </lineage>
</organism>
<feature type="binding site" evidence="5">
    <location>
        <position position="76"/>
    </location>
    <ligand>
        <name>substrate</name>
    </ligand>
</feature>
<evidence type="ECO:0000256" key="5">
    <source>
        <dbReference type="PIRSR" id="PIRSR015582-1"/>
    </source>
</evidence>
<comment type="cofactor">
    <cofactor evidence="1">
        <name>Mg(2+)</name>
        <dbReference type="ChEBI" id="CHEBI:18420"/>
    </cofactor>
</comment>
<evidence type="ECO:0000259" key="7">
    <source>
        <dbReference type="Pfam" id="PF03328"/>
    </source>
</evidence>
<comment type="similarity">
    <text evidence="2">Belongs to the HpcH/HpaI aldolase family.</text>
</comment>
<evidence type="ECO:0000313" key="8">
    <source>
        <dbReference type="EMBL" id="TDH37787.1"/>
    </source>
</evidence>
<feature type="binding site" evidence="5">
    <location>
        <position position="134"/>
    </location>
    <ligand>
        <name>substrate</name>
    </ligand>
</feature>
<dbReference type="PIRSF" id="PIRSF015582">
    <property type="entry name" value="Cit_lyase_B"/>
    <property type="match status" value="1"/>
</dbReference>
<keyword evidence="8" id="KW-0456">Lyase</keyword>
<dbReference type="Proteomes" id="UP000295131">
    <property type="component" value="Unassembled WGS sequence"/>
</dbReference>
<dbReference type="PANTHER" id="PTHR32308:SF10">
    <property type="entry name" value="CITRATE LYASE SUBUNIT BETA"/>
    <property type="match status" value="1"/>
</dbReference>
<feature type="binding site" evidence="6">
    <location>
        <position position="165"/>
    </location>
    <ligand>
        <name>Mg(2+)</name>
        <dbReference type="ChEBI" id="CHEBI:18420"/>
    </ligand>
</feature>